<organism evidence="1 2">
    <name type="scientific">Cognaticolwellia beringensis</name>
    <dbReference type="NCBI Taxonomy" id="1967665"/>
    <lineage>
        <taxon>Bacteria</taxon>
        <taxon>Pseudomonadati</taxon>
        <taxon>Pseudomonadota</taxon>
        <taxon>Gammaproteobacteria</taxon>
        <taxon>Alteromonadales</taxon>
        <taxon>Colwelliaceae</taxon>
        <taxon>Cognaticolwellia</taxon>
    </lineage>
</organism>
<dbReference type="EMBL" id="CP020465">
    <property type="protein sequence ID" value="ASP47618.1"/>
    <property type="molecule type" value="Genomic_DNA"/>
</dbReference>
<keyword evidence="2" id="KW-1185">Reference proteome</keyword>
<evidence type="ECO:0000313" key="1">
    <source>
        <dbReference type="EMBL" id="ASP47618.1"/>
    </source>
</evidence>
<dbReference type="AlphaFoldDB" id="A0A222G6U1"/>
<evidence type="ECO:0000313" key="2">
    <source>
        <dbReference type="Proteomes" id="UP000202259"/>
    </source>
</evidence>
<protein>
    <recommendedName>
        <fullName evidence="3">Flagellar basal-body/hook protein C-terminal domain-containing protein</fullName>
    </recommendedName>
</protein>
<sequence length="98" mass="10328">MEIQSAFNAGVQGFQKANEDAYKAAENIATSVGITPESYGIGQDNNQISNSAIQNPDTAVNLTQSVVDLRVAEFQAKASANVIVSADENLGTLLDVRV</sequence>
<dbReference type="RefSeq" id="WP_081150434.1">
    <property type="nucleotide sequence ID" value="NZ_CP020465.1"/>
</dbReference>
<dbReference type="OrthoDB" id="5588953at2"/>
<gene>
    <name evidence="1" type="ORF">B5D82_07525</name>
</gene>
<dbReference type="Proteomes" id="UP000202259">
    <property type="component" value="Chromosome"/>
</dbReference>
<evidence type="ECO:0008006" key="3">
    <source>
        <dbReference type="Google" id="ProtNLM"/>
    </source>
</evidence>
<dbReference type="KEGG" id="cber:B5D82_07525"/>
<accession>A0A222G6U1</accession>
<reference evidence="1 2" key="1">
    <citation type="submission" date="2017-08" db="EMBL/GenBank/DDBJ databases">
        <title>Complete genome of Colwellia sp. NB097-1, a psychrophile bacterium ioslated from Bering Sea.</title>
        <authorList>
            <person name="Chen X."/>
        </authorList>
    </citation>
    <scope>NUCLEOTIDE SEQUENCE [LARGE SCALE GENOMIC DNA]</scope>
    <source>
        <strain evidence="1 2">NB097-1</strain>
    </source>
</reference>
<proteinExistence type="predicted"/>
<name>A0A222G6U1_9GAMM</name>